<dbReference type="GO" id="GO:0071949">
    <property type="term" value="F:FAD binding"/>
    <property type="evidence" value="ECO:0007669"/>
    <property type="project" value="InterPro"/>
</dbReference>
<protein>
    <submittedName>
        <fullName evidence="7">FAD/NAD(P)-binding domain-containing protein</fullName>
    </submittedName>
</protein>
<dbReference type="OrthoDB" id="47494at2759"/>
<keyword evidence="4" id="KW-0560">Oxidoreductase</keyword>
<dbReference type="PANTHER" id="PTHR47178">
    <property type="entry name" value="MONOOXYGENASE, FAD-BINDING"/>
    <property type="match status" value="1"/>
</dbReference>
<dbReference type="Pfam" id="PF01494">
    <property type="entry name" value="FAD_binding_3"/>
    <property type="match status" value="1"/>
</dbReference>
<dbReference type="STRING" id="1314773.A0A3N2PT27"/>
<dbReference type="PANTHER" id="PTHR47178:SF1">
    <property type="entry name" value="FAD-BINDING DOMAIN-CONTAINING PROTEIN-RELATED"/>
    <property type="match status" value="1"/>
</dbReference>
<dbReference type="AlphaFoldDB" id="A0A3N2PT27"/>
<comment type="cofactor">
    <cofactor evidence="1">
        <name>FAD</name>
        <dbReference type="ChEBI" id="CHEBI:57692"/>
    </cofactor>
</comment>
<evidence type="ECO:0000256" key="4">
    <source>
        <dbReference type="ARBA" id="ARBA00023002"/>
    </source>
</evidence>
<dbReference type="InterPro" id="IPR002938">
    <property type="entry name" value="FAD-bd"/>
</dbReference>
<dbReference type="RefSeq" id="XP_028465447.1">
    <property type="nucleotide sequence ID" value="XM_028607215.1"/>
</dbReference>
<evidence type="ECO:0000313" key="8">
    <source>
        <dbReference type="Proteomes" id="UP000272025"/>
    </source>
</evidence>
<dbReference type="Proteomes" id="UP000272025">
    <property type="component" value="Unassembled WGS sequence"/>
</dbReference>
<reference evidence="7 8" key="1">
    <citation type="journal article" date="2018" name="Mol. Ecol.">
        <title>The obligate alkalophilic soda-lake fungus Sodiomyces alkalinus has shifted to a protein diet.</title>
        <authorList>
            <person name="Grum-Grzhimaylo A.A."/>
            <person name="Falkoski D.L."/>
            <person name="van den Heuvel J."/>
            <person name="Valero-Jimenez C.A."/>
            <person name="Min B."/>
            <person name="Choi I.G."/>
            <person name="Lipzen A."/>
            <person name="Daum C.G."/>
            <person name="Aanen D.K."/>
            <person name="Tsang A."/>
            <person name="Henrissat B."/>
            <person name="Bilanenko E.N."/>
            <person name="de Vries R.P."/>
            <person name="van Kan J.A.L."/>
            <person name="Grigoriev I.V."/>
            <person name="Debets A.J.M."/>
        </authorList>
    </citation>
    <scope>NUCLEOTIDE SEQUENCE [LARGE SCALE GENOMIC DNA]</scope>
    <source>
        <strain evidence="7 8">F11</strain>
    </source>
</reference>
<accession>A0A3N2PT27</accession>
<evidence type="ECO:0000256" key="5">
    <source>
        <dbReference type="ARBA" id="ARBA00023033"/>
    </source>
</evidence>
<dbReference type="GO" id="GO:0004497">
    <property type="term" value="F:monooxygenase activity"/>
    <property type="evidence" value="ECO:0007669"/>
    <property type="project" value="UniProtKB-KW"/>
</dbReference>
<organism evidence="7 8">
    <name type="scientific">Sodiomyces alkalinus (strain CBS 110278 / VKM F-3762 / F11)</name>
    <name type="common">Alkaliphilic filamentous fungus</name>
    <dbReference type="NCBI Taxonomy" id="1314773"/>
    <lineage>
        <taxon>Eukaryota</taxon>
        <taxon>Fungi</taxon>
        <taxon>Dikarya</taxon>
        <taxon>Ascomycota</taxon>
        <taxon>Pezizomycotina</taxon>
        <taxon>Sordariomycetes</taxon>
        <taxon>Hypocreomycetidae</taxon>
        <taxon>Glomerellales</taxon>
        <taxon>Plectosphaerellaceae</taxon>
        <taxon>Sodiomyces</taxon>
    </lineage>
</organism>
<dbReference type="InterPro" id="IPR036188">
    <property type="entry name" value="FAD/NAD-bd_sf"/>
</dbReference>
<evidence type="ECO:0000313" key="7">
    <source>
        <dbReference type="EMBL" id="ROT37641.1"/>
    </source>
</evidence>
<keyword evidence="3" id="KW-0274">FAD</keyword>
<name>A0A3N2PT27_SODAK</name>
<evidence type="ECO:0000259" key="6">
    <source>
        <dbReference type="Pfam" id="PF01494"/>
    </source>
</evidence>
<dbReference type="SUPFAM" id="SSF51905">
    <property type="entry name" value="FAD/NAD(P)-binding domain"/>
    <property type="match status" value="1"/>
</dbReference>
<evidence type="ECO:0000256" key="1">
    <source>
        <dbReference type="ARBA" id="ARBA00001974"/>
    </source>
</evidence>
<evidence type="ECO:0000256" key="3">
    <source>
        <dbReference type="ARBA" id="ARBA00022827"/>
    </source>
</evidence>
<dbReference type="EMBL" id="ML119057">
    <property type="protein sequence ID" value="ROT37641.1"/>
    <property type="molecule type" value="Genomic_DNA"/>
</dbReference>
<dbReference type="Gene3D" id="3.50.50.60">
    <property type="entry name" value="FAD/NAD(P)-binding domain"/>
    <property type="match status" value="1"/>
</dbReference>
<keyword evidence="8" id="KW-1185">Reference proteome</keyword>
<evidence type="ECO:0000256" key="2">
    <source>
        <dbReference type="ARBA" id="ARBA00022630"/>
    </source>
</evidence>
<feature type="domain" description="FAD-binding" evidence="6">
    <location>
        <begin position="337"/>
        <end position="369"/>
    </location>
</feature>
<proteinExistence type="predicted"/>
<gene>
    <name evidence="7" type="ORF">SODALDRAFT_201764</name>
</gene>
<dbReference type="GeneID" id="39575693"/>
<keyword evidence="2" id="KW-0285">Flavoprotein</keyword>
<dbReference type="Pfam" id="PF13450">
    <property type="entry name" value="NAD_binding_8"/>
    <property type="match status" value="1"/>
</dbReference>
<sequence length="437" mass="48680">MAKINPATQVNHPPVLIIGAGIAGLVFAQGLRKHSIPFLVFERDTAANSRLQGWALTIHFALGRLLSMLPDDILQRLDDTQVDPRLSCDKSHSVFINLETCEYKWKLPPGYGTRKRLSRDRFRQLLLSGLEESKTLLWGKEFVGFDVDESGLPLARFADGTQYKGCLLVGADGSSSRIRGRLYDLQAAPTRPLPVMFLGTSVVVREPYIAALRALDPTLFQGCQPRTRTWMWFSVMESPDINGTASRPPEERLWKIQLCLSWLTSAAEDAEQQGGDSSAPDLSTDAARIRVMRQKAADFDPRIASVFRDAIPDDHGPVLKLRLFDWHIPSPSTGTLGAVTLVGDAAHTMSMYRGEGFNHAILDAYHLCQTAREISNAAGTEDGRWLEVREKAIRDYEGETRARGEVAVAMCRASCLEVHYWDKLSENSIVRRTGHYA</sequence>
<keyword evidence="5" id="KW-0503">Monooxygenase</keyword>
<dbReference type="PRINTS" id="PR00420">
    <property type="entry name" value="RNGMNOXGNASE"/>
</dbReference>